<reference evidence="3 4" key="1">
    <citation type="submission" date="2024-08" db="EMBL/GenBank/DDBJ databases">
        <title>Draft Genome Sequence of Legionella lytica strain DSB2004, Isolated From a Fire Sprinkler System.</title>
        <authorList>
            <person name="Everhart A.D."/>
            <person name="Kidane D.T."/>
            <person name="Farone A.L."/>
            <person name="Farone M.B."/>
        </authorList>
    </citation>
    <scope>NUCLEOTIDE SEQUENCE [LARGE SCALE GENOMIC DNA]</scope>
    <source>
        <strain evidence="3 4">DSB2004</strain>
    </source>
</reference>
<keyword evidence="1" id="KW-1133">Transmembrane helix</keyword>
<feature type="transmembrane region" description="Helical" evidence="1">
    <location>
        <begin position="41"/>
        <end position="65"/>
    </location>
</feature>
<proteinExistence type="predicted"/>
<accession>A0ABW8DB98</accession>
<keyword evidence="4" id="KW-1185">Reference proteome</keyword>
<feature type="chain" id="PRO_5045262900" evidence="2">
    <location>
        <begin position="32"/>
        <end position="102"/>
    </location>
</feature>
<name>A0ABW8DB98_9GAMM</name>
<comment type="caution">
    <text evidence="3">The sequence shown here is derived from an EMBL/GenBank/DDBJ whole genome shotgun (WGS) entry which is preliminary data.</text>
</comment>
<gene>
    <name evidence="3" type="ORF">ACD661_15630</name>
</gene>
<dbReference type="EMBL" id="JBGORX010000011">
    <property type="protein sequence ID" value="MFJ1269989.1"/>
    <property type="molecule type" value="Genomic_DNA"/>
</dbReference>
<dbReference type="Proteomes" id="UP001615550">
    <property type="component" value="Unassembled WGS sequence"/>
</dbReference>
<keyword evidence="1" id="KW-0812">Transmembrane</keyword>
<evidence type="ECO:0000313" key="3">
    <source>
        <dbReference type="EMBL" id="MFJ1269989.1"/>
    </source>
</evidence>
<feature type="transmembrane region" description="Helical" evidence="1">
    <location>
        <begin position="77"/>
        <end position="101"/>
    </location>
</feature>
<evidence type="ECO:0000313" key="4">
    <source>
        <dbReference type="Proteomes" id="UP001615550"/>
    </source>
</evidence>
<keyword evidence="2" id="KW-0732">Signal</keyword>
<evidence type="ECO:0000256" key="2">
    <source>
        <dbReference type="SAM" id="SignalP"/>
    </source>
</evidence>
<protein>
    <submittedName>
        <fullName evidence="3">Uncharacterized protein</fullName>
    </submittedName>
</protein>
<organism evidence="3 4">
    <name type="scientific">Legionella lytica</name>
    <dbReference type="NCBI Taxonomy" id="96232"/>
    <lineage>
        <taxon>Bacteria</taxon>
        <taxon>Pseudomonadati</taxon>
        <taxon>Pseudomonadota</taxon>
        <taxon>Gammaproteobacteria</taxon>
        <taxon>Legionellales</taxon>
        <taxon>Legionellaceae</taxon>
        <taxon>Legionella</taxon>
    </lineage>
</organism>
<sequence length="102" mass="10968">MKKNRSKSRYPNAQKAALATGLILLSRTACARELGALNGAVDWLVTTLISIALAVLGLQIMYSLWQVNQGHKEWREVAKPILITAAIVSVPTVVAVLAAAMK</sequence>
<feature type="signal peptide" evidence="2">
    <location>
        <begin position="1"/>
        <end position="31"/>
    </location>
</feature>
<dbReference type="RefSeq" id="WP_400188801.1">
    <property type="nucleotide sequence ID" value="NZ_JBGORX010000011.1"/>
</dbReference>
<keyword evidence="1" id="KW-0472">Membrane</keyword>
<evidence type="ECO:0000256" key="1">
    <source>
        <dbReference type="SAM" id="Phobius"/>
    </source>
</evidence>